<evidence type="ECO:0000313" key="2">
    <source>
        <dbReference type="Proteomes" id="UP000238634"/>
    </source>
</evidence>
<evidence type="ECO:0000313" key="1">
    <source>
        <dbReference type="EMBL" id="PSB21591.1"/>
    </source>
</evidence>
<dbReference type="AlphaFoldDB" id="A0A2T1DMA1"/>
<name>A0A2T1DMA1_9CYAN</name>
<reference evidence="1 2" key="2">
    <citation type="submission" date="2018-03" db="EMBL/GenBank/DDBJ databases">
        <title>The ancient ancestry and fast evolution of plastids.</title>
        <authorList>
            <person name="Moore K.R."/>
            <person name="Magnabosco C."/>
            <person name="Momper L."/>
            <person name="Gold D.A."/>
            <person name="Bosak T."/>
            <person name="Fournier G.P."/>
        </authorList>
    </citation>
    <scope>NUCLEOTIDE SEQUENCE [LARGE SCALE GENOMIC DNA]</scope>
    <source>
        <strain evidence="1 2">ULC007</strain>
    </source>
</reference>
<keyword evidence="2" id="KW-1185">Reference proteome</keyword>
<dbReference type="EMBL" id="PVWG01000002">
    <property type="protein sequence ID" value="PSB21591.1"/>
    <property type="molecule type" value="Genomic_DNA"/>
</dbReference>
<dbReference type="STRING" id="1920490.GCA_001895925_01611"/>
<proteinExistence type="predicted"/>
<dbReference type="Proteomes" id="UP000238634">
    <property type="component" value="Unassembled WGS sequence"/>
</dbReference>
<organism evidence="1 2">
    <name type="scientific">Phormidesmis priestleyi ULC007</name>
    <dbReference type="NCBI Taxonomy" id="1920490"/>
    <lineage>
        <taxon>Bacteria</taxon>
        <taxon>Bacillati</taxon>
        <taxon>Cyanobacteriota</taxon>
        <taxon>Cyanophyceae</taxon>
        <taxon>Leptolyngbyales</taxon>
        <taxon>Leptolyngbyaceae</taxon>
        <taxon>Phormidesmis</taxon>
    </lineage>
</organism>
<sequence>MTTKLTISGKVMGKTRPTFANWELFLSEEMGDAEVTLRSLLTHIVQAEVEAFKTRQSQRRLLTILSPEQIQLGVEQGKIDAGGSELNQAVDVQIAVETALQAFIDGLYFVFLDDEQIEDLEAQVVLNARSQLLFLRLVPLVGG</sequence>
<dbReference type="RefSeq" id="WP_073069441.1">
    <property type="nucleotide sequence ID" value="NZ_MPPI01000002.1"/>
</dbReference>
<protein>
    <submittedName>
        <fullName evidence="1">Uncharacterized protein</fullName>
    </submittedName>
</protein>
<comment type="caution">
    <text evidence="1">The sequence shown here is derived from an EMBL/GenBank/DDBJ whole genome shotgun (WGS) entry which is preliminary data.</text>
</comment>
<reference evidence="1 2" key="1">
    <citation type="submission" date="2018-02" db="EMBL/GenBank/DDBJ databases">
        <authorList>
            <person name="Cohen D.B."/>
            <person name="Kent A.D."/>
        </authorList>
    </citation>
    <scope>NUCLEOTIDE SEQUENCE [LARGE SCALE GENOMIC DNA]</scope>
    <source>
        <strain evidence="1 2">ULC007</strain>
    </source>
</reference>
<accession>A0A2T1DMA1</accession>
<gene>
    <name evidence="1" type="ORF">C7B65_03130</name>
</gene>
<dbReference type="OrthoDB" id="9808343at2"/>